<gene>
    <name evidence="1" type="ORF">G8S53_02870</name>
</gene>
<organism evidence="1 2">
    <name type="scientific">Clostridium botulinum C</name>
    <dbReference type="NCBI Taxonomy" id="36828"/>
    <lineage>
        <taxon>Bacteria</taxon>
        <taxon>Bacillati</taxon>
        <taxon>Bacillota</taxon>
        <taxon>Clostridia</taxon>
        <taxon>Eubacteriales</taxon>
        <taxon>Clostridiaceae</taxon>
        <taxon>Clostridium</taxon>
    </lineage>
</organism>
<evidence type="ECO:0000313" key="1">
    <source>
        <dbReference type="EMBL" id="MCD3194231.1"/>
    </source>
</evidence>
<comment type="caution">
    <text evidence="1">The sequence shown here is derived from an EMBL/GenBank/DDBJ whole genome shotgun (WGS) entry which is preliminary data.</text>
</comment>
<reference evidence="1" key="1">
    <citation type="submission" date="2020-02" db="EMBL/GenBank/DDBJ databases">
        <authorList>
            <person name="Fillo S."/>
            <person name="Giordani F."/>
            <person name="Tonon E."/>
            <person name="Drigo I."/>
            <person name="Anselmo A."/>
            <person name="Fortunato A."/>
            <person name="Bano L."/>
            <person name="Lista F."/>
        </authorList>
    </citation>
    <scope>NUCLEOTIDE SEQUENCE</scope>
    <source>
        <strain evidence="1">IZSVe-TV_9877_3_12</strain>
    </source>
</reference>
<name>A0A9Q3YYA1_CLOBO</name>
<dbReference type="AlphaFoldDB" id="A0A9Q3YYA1"/>
<dbReference type="RefSeq" id="WP_003380303.1">
    <property type="nucleotide sequence ID" value="NZ_JAAMYB010000001.1"/>
</dbReference>
<evidence type="ECO:0000313" key="2">
    <source>
        <dbReference type="Proteomes" id="UP000813637"/>
    </source>
</evidence>
<accession>A0A9Q3YYA1</accession>
<dbReference type="EMBL" id="JAAMYB010000001">
    <property type="protein sequence ID" value="MCD3194231.1"/>
    <property type="molecule type" value="Genomic_DNA"/>
</dbReference>
<sequence>MIETIVMLFALIGVVAVVDVTAVVIANKTNNVEDDNKLNRPDLIDVHEEE</sequence>
<dbReference type="Proteomes" id="UP000813637">
    <property type="component" value="Unassembled WGS sequence"/>
</dbReference>
<reference evidence="1" key="2">
    <citation type="journal article" date="2021" name="Microorganisms">
        <title>Extensive Genome Exploration of Clostridium botulinum Group III Field Strains.</title>
        <authorList>
            <person name="Fillo S."/>
            <person name="Giordani F."/>
            <person name="Tonon E."/>
            <person name="Drigo I."/>
            <person name="Anselmo A."/>
            <person name="Fortunato A."/>
            <person name="Lista F."/>
            <person name="Bano L."/>
        </authorList>
    </citation>
    <scope>NUCLEOTIDE SEQUENCE</scope>
    <source>
        <strain evidence="1">IZSVe-TV_9877_3_12</strain>
    </source>
</reference>
<protein>
    <submittedName>
        <fullName evidence="1">Uncharacterized protein</fullName>
    </submittedName>
</protein>
<proteinExistence type="predicted"/>